<name>A0ABV7LB93_9HYPH</name>
<evidence type="ECO:0000313" key="3">
    <source>
        <dbReference type="Proteomes" id="UP001595536"/>
    </source>
</evidence>
<dbReference type="Pfam" id="PF13338">
    <property type="entry name" value="AbiEi_4"/>
    <property type="match status" value="1"/>
</dbReference>
<dbReference type="PANTHER" id="PTHR30319">
    <property type="entry name" value="PHENYLACETIC ACID REGULATOR-RELATED TRANSCRIPTIONAL REPRESSOR"/>
    <property type="match status" value="1"/>
</dbReference>
<dbReference type="Gene3D" id="1.10.10.10">
    <property type="entry name" value="Winged helix-like DNA-binding domain superfamily/Winged helix DNA-binding domain"/>
    <property type="match status" value="1"/>
</dbReference>
<dbReference type="InterPro" id="IPR025159">
    <property type="entry name" value="AbiEi_N"/>
</dbReference>
<feature type="domain" description="AbiEi antitoxin N-terminal" evidence="1">
    <location>
        <begin position="27"/>
        <end position="72"/>
    </location>
</feature>
<dbReference type="EMBL" id="JBHRUV010000002">
    <property type="protein sequence ID" value="MFC3264822.1"/>
    <property type="molecule type" value="Genomic_DNA"/>
</dbReference>
<keyword evidence="3" id="KW-1185">Reference proteome</keyword>
<reference evidence="3" key="1">
    <citation type="journal article" date="2019" name="Int. J. Syst. Evol. Microbiol.">
        <title>The Global Catalogue of Microorganisms (GCM) 10K type strain sequencing project: providing services to taxonomists for standard genome sequencing and annotation.</title>
        <authorList>
            <consortium name="The Broad Institute Genomics Platform"/>
            <consortium name="The Broad Institute Genome Sequencing Center for Infectious Disease"/>
            <person name="Wu L."/>
            <person name="Ma J."/>
        </authorList>
    </citation>
    <scope>NUCLEOTIDE SEQUENCE [LARGE SCALE GENOMIC DNA]</scope>
    <source>
        <strain evidence="3">CCM 7941</strain>
    </source>
</reference>
<dbReference type="PANTHER" id="PTHR30319:SF1">
    <property type="entry name" value="TRANSCRIPTIONAL REPRESSOR PAAX"/>
    <property type="match status" value="1"/>
</dbReference>
<dbReference type="RefSeq" id="WP_376828835.1">
    <property type="nucleotide sequence ID" value="NZ_JBHLWR010000004.1"/>
</dbReference>
<evidence type="ECO:0000259" key="1">
    <source>
        <dbReference type="Pfam" id="PF13338"/>
    </source>
</evidence>
<sequence>MSDIVNYGNKAAISARVLLLDLFTTGEHDTLTSRQLNAVGAAFGLSREAMRTALARLRAEGRLRAVARGVYAAGAQGDPIRARAAVWRRHVERRVAWDGGWIGAAIRPTRVARTRWRRTQWALEFLGFRQDETGLWLRPDNLDGGAPAVAAELAAFGAAPSMAVFRMDHVAPAHAARFATLWDVQALAAGHAAMTAALRRSRAQLGEGAPAAVETLLTGRRAIREILRDPLLPLELAGPATPDALAREMAAYDACGKAIWRRFLAELA</sequence>
<protein>
    <submittedName>
        <fullName evidence="2">Type IV toxin-antitoxin system AbiEi family antitoxin domain-containing protein</fullName>
    </submittedName>
</protein>
<evidence type="ECO:0000313" key="2">
    <source>
        <dbReference type="EMBL" id="MFC3264822.1"/>
    </source>
</evidence>
<accession>A0ABV7LB93</accession>
<dbReference type="Gene3D" id="3.30.70.2650">
    <property type="match status" value="1"/>
</dbReference>
<organism evidence="2 3">
    <name type="scientific">Camelimonas abortus</name>
    <dbReference type="NCBI Taxonomy" id="1017184"/>
    <lineage>
        <taxon>Bacteria</taxon>
        <taxon>Pseudomonadati</taxon>
        <taxon>Pseudomonadota</taxon>
        <taxon>Alphaproteobacteria</taxon>
        <taxon>Hyphomicrobiales</taxon>
        <taxon>Chelatococcaceae</taxon>
        <taxon>Camelimonas</taxon>
    </lineage>
</organism>
<comment type="caution">
    <text evidence="2">The sequence shown here is derived from an EMBL/GenBank/DDBJ whole genome shotgun (WGS) entry which is preliminary data.</text>
</comment>
<proteinExistence type="predicted"/>
<dbReference type="InterPro" id="IPR036388">
    <property type="entry name" value="WH-like_DNA-bd_sf"/>
</dbReference>
<dbReference type="Proteomes" id="UP001595536">
    <property type="component" value="Unassembled WGS sequence"/>
</dbReference>
<gene>
    <name evidence="2" type="ORF">ACFOEX_00415</name>
</gene>